<dbReference type="NCBIfam" id="NF047341">
    <property type="entry name" value="lactose_RbsR"/>
    <property type="match status" value="1"/>
</dbReference>
<evidence type="ECO:0000256" key="1">
    <source>
        <dbReference type="ARBA" id="ARBA00022491"/>
    </source>
</evidence>
<keyword evidence="4" id="KW-0804">Transcription</keyword>
<accession>A0ABS2GW81</accession>
<keyword evidence="8" id="KW-1185">Reference proteome</keyword>
<evidence type="ECO:0000259" key="6">
    <source>
        <dbReference type="PROSITE" id="PS50943"/>
    </source>
</evidence>
<evidence type="ECO:0000313" key="7">
    <source>
        <dbReference type="EMBL" id="MBM6940537.1"/>
    </source>
</evidence>
<dbReference type="PROSITE" id="PS00356">
    <property type="entry name" value="HTH_LACI_1"/>
    <property type="match status" value="1"/>
</dbReference>
<dbReference type="EMBL" id="JACJKU010000022">
    <property type="protein sequence ID" value="MBM6940537.1"/>
    <property type="molecule type" value="Genomic_DNA"/>
</dbReference>
<dbReference type="SUPFAM" id="SSF47413">
    <property type="entry name" value="lambda repressor-like DNA-binding domains"/>
    <property type="match status" value="1"/>
</dbReference>
<protein>
    <submittedName>
        <fullName evidence="7">LacI family DNA-binding transcriptional regulator</fullName>
    </submittedName>
</protein>
<dbReference type="GO" id="GO:0003677">
    <property type="term" value="F:DNA binding"/>
    <property type="evidence" value="ECO:0007669"/>
    <property type="project" value="UniProtKB-KW"/>
</dbReference>
<dbReference type="RefSeq" id="WP_204784870.1">
    <property type="nucleotide sequence ID" value="NZ_JACJKU010000022.1"/>
</dbReference>
<reference evidence="7 8" key="1">
    <citation type="journal article" date="2021" name="Sci. Rep.">
        <title>The distribution of antibiotic resistance genes in chicken gut microbiota commensals.</title>
        <authorList>
            <person name="Juricova H."/>
            <person name="Matiasovicova J."/>
            <person name="Kubasova T."/>
            <person name="Cejkova D."/>
            <person name="Rychlik I."/>
        </authorList>
    </citation>
    <scope>NUCLEOTIDE SEQUENCE [LARGE SCALE GENOMIC DNA]</scope>
    <source>
        <strain evidence="7 8">An574</strain>
    </source>
</reference>
<organism evidence="7 8">
    <name type="scientific">Limosilactobacillus coleohominis</name>
    <dbReference type="NCBI Taxonomy" id="181675"/>
    <lineage>
        <taxon>Bacteria</taxon>
        <taxon>Bacillati</taxon>
        <taxon>Bacillota</taxon>
        <taxon>Bacilli</taxon>
        <taxon>Lactobacillales</taxon>
        <taxon>Lactobacillaceae</taxon>
        <taxon>Limosilactobacillus</taxon>
    </lineage>
</organism>
<proteinExistence type="predicted"/>
<evidence type="ECO:0000256" key="4">
    <source>
        <dbReference type="ARBA" id="ARBA00023163"/>
    </source>
</evidence>
<dbReference type="SUPFAM" id="SSF53822">
    <property type="entry name" value="Periplasmic binding protein-like I"/>
    <property type="match status" value="1"/>
</dbReference>
<keyword evidence="2" id="KW-0805">Transcription regulation</keyword>
<dbReference type="PRINTS" id="PR00036">
    <property type="entry name" value="HTHLACI"/>
</dbReference>
<feature type="domain" description="HTH cro/C1-type" evidence="6">
    <location>
        <begin position="4"/>
        <end position="28"/>
    </location>
</feature>
<dbReference type="SMART" id="SM00354">
    <property type="entry name" value="HTH_LACI"/>
    <property type="match status" value="1"/>
</dbReference>
<evidence type="ECO:0000259" key="5">
    <source>
        <dbReference type="PROSITE" id="PS50932"/>
    </source>
</evidence>
<dbReference type="Pfam" id="PF13377">
    <property type="entry name" value="Peripla_BP_3"/>
    <property type="match status" value="1"/>
</dbReference>
<evidence type="ECO:0000313" key="8">
    <source>
        <dbReference type="Proteomes" id="UP000785625"/>
    </source>
</evidence>
<dbReference type="InterPro" id="IPR028082">
    <property type="entry name" value="Peripla_BP_I"/>
</dbReference>
<dbReference type="InterPro" id="IPR046335">
    <property type="entry name" value="LacI/GalR-like_sensor"/>
</dbReference>
<dbReference type="PROSITE" id="PS50932">
    <property type="entry name" value="HTH_LACI_2"/>
    <property type="match status" value="1"/>
</dbReference>
<evidence type="ECO:0000256" key="3">
    <source>
        <dbReference type="ARBA" id="ARBA00023125"/>
    </source>
</evidence>
<dbReference type="InterPro" id="IPR001387">
    <property type="entry name" value="Cro/C1-type_HTH"/>
</dbReference>
<dbReference type="Proteomes" id="UP000785625">
    <property type="component" value="Unassembled WGS sequence"/>
</dbReference>
<dbReference type="Gene3D" id="3.40.50.2300">
    <property type="match status" value="2"/>
</dbReference>
<dbReference type="CDD" id="cd01392">
    <property type="entry name" value="HTH_LacI"/>
    <property type="match status" value="1"/>
</dbReference>
<dbReference type="Pfam" id="PF00356">
    <property type="entry name" value="LacI"/>
    <property type="match status" value="1"/>
</dbReference>
<dbReference type="PANTHER" id="PTHR30146">
    <property type="entry name" value="LACI-RELATED TRANSCRIPTIONAL REPRESSOR"/>
    <property type="match status" value="1"/>
</dbReference>
<evidence type="ECO:0000256" key="2">
    <source>
        <dbReference type="ARBA" id="ARBA00023015"/>
    </source>
</evidence>
<feature type="domain" description="HTH lacI-type" evidence="5">
    <location>
        <begin position="5"/>
        <end position="60"/>
    </location>
</feature>
<dbReference type="PROSITE" id="PS50943">
    <property type="entry name" value="HTH_CROC1"/>
    <property type="match status" value="1"/>
</dbReference>
<dbReference type="InterPro" id="IPR000843">
    <property type="entry name" value="HTH_LacI"/>
</dbReference>
<dbReference type="InterPro" id="IPR010982">
    <property type="entry name" value="Lambda_DNA-bd_dom_sf"/>
</dbReference>
<name>A0ABS2GW81_9LACO</name>
<gene>
    <name evidence="7" type="ORF">H5975_03365</name>
</gene>
<comment type="caution">
    <text evidence="7">The sequence shown here is derived from an EMBL/GenBank/DDBJ whole genome shotgun (WGS) entry which is preliminary data.</text>
</comment>
<dbReference type="Gene3D" id="1.10.260.40">
    <property type="entry name" value="lambda repressor-like DNA-binding domains"/>
    <property type="match status" value="1"/>
</dbReference>
<sequence length="340" mass="38061">MNSKVTIKDLAEAAGVSVTTVSQILNGKGERFSKKTQEKVITLRDQLHYVPDFNARNLILRSSRTIGVLVPNIGNPFFSTFFRGIQKVCRQAHYLPIVFSASNDETSEKYYLGNLVERSVDGLIISSSSVTADTIDSILKPNHIPYLLFDRNQTHDDGDRLQVDDYQGGQLAAEHLIKLGHQRMVAVFPENLTNNLEKRLHGFTDELKKAGIHFNPKTDIVNAPLTKLGGYEHADEVLSKKATAVFCANDELAIGLYRGLHEHGIKIPEELSVMGYDNIDLAEYVTPKLTTIEQPILKLGETSAQLILKRINDLNMERQLVDVPVKLVERESTARPHSYN</sequence>
<keyword evidence="3 7" id="KW-0238">DNA-binding</keyword>
<dbReference type="PANTHER" id="PTHR30146:SF148">
    <property type="entry name" value="HTH-TYPE TRANSCRIPTIONAL REPRESSOR PURR-RELATED"/>
    <property type="match status" value="1"/>
</dbReference>
<keyword evidence="1" id="KW-0678">Repressor</keyword>